<comment type="caution">
    <text evidence="3">The sequence shown here is derived from an EMBL/GenBank/DDBJ whole genome shotgun (WGS) entry which is preliminary data.</text>
</comment>
<evidence type="ECO:0000256" key="2">
    <source>
        <dbReference type="SAM" id="Phobius"/>
    </source>
</evidence>
<keyword evidence="2" id="KW-0812">Transmembrane</keyword>
<sequence length="254" mass="28300">MAYSDDLTTPHVPIHAIRPGLRLKPLQSHGTKLTDEEIDHVIARTLAEDRKYAARDSLPPIASQEELSGHAGRQARRAAREREAAEARLGETRARYGAEPQTAPQPVEDLRAAARFRLPALPTVPAIPRRARQALAALGVLAVIWFRPFEVFLALCIALTLCLAGVLALSSDTVSNALVRVYRWRHARSPARAERMRRRLDALAMRIDNVLDALPERWTTGLYMADFSREALGVDHDRDAADPFDRLRDEAARG</sequence>
<organism evidence="3 4">
    <name type="scientific">Roseovarius aquimarinus</name>
    <dbReference type="NCBI Taxonomy" id="1229156"/>
    <lineage>
        <taxon>Bacteria</taxon>
        <taxon>Pseudomonadati</taxon>
        <taxon>Pseudomonadota</taxon>
        <taxon>Alphaproteobacteria</taxon>
        <taxon>Rhodobacterales</taxon>
        <taxon>Roseobacteraceae</taxon>
        <taxon>Roseovarius</taxon>
    </lineage>
</organism>
<reference evidence="3 4" key="1">
    <citation type="submission" date="2024-10" db="EMBL/GenBank/DDBJ databases">
        <authorList>
            <person name="Yang X.-N."/>
        </authorList>
    </citation>
    <scope>NUCLEOTIDE SEQUENCE [LARGE SCALE GENOMIC DNA]</scope>
    <source>
        <strain evidence="3 4">CAU 1059</strain>
    </source>
</reference>
<feature type="compositionally biased region" description="Basic and acidic residues" evidence="1">
    <location>
        <begin position="78"/>
        <end position="96"/>
    </location>
</feature>
<feature type="transmembrane region" description="Helical" evidence="2">
    <location>
        <begin position="152"/>
        <end position="179"/>
    </location>
</feature>
<name>A0ABW7I6H7_9RHOB</name>
<evidence type="ECO:0008006" key="5">
    <source>
        <dbReference type="Google" id="ProtNLM"/>
    </source>
</evidence>
<accession>A0ABW7I6H7</accession>
<feature type="region of interest" description="Disordered" evidence="1">
    <location>
        <begin position="58"/>
        <end position="104"/>
    </location>
</feature>
<protein>
    <recommendedName>
        <fullName evidence="5">SMODS and SLOG-associating 2TM effector domain-containing protein</fullName>
    </recommendedName>
</protein>
<dbReference type="RefSeq" id="WP_377171194.1">
    <property type="nucleotide sequence ID" value="NZ_JBHTJC010000002.1"/>
</dbReference>
<evidence type="ECO:0000313" key="3">
    <source>
        <dbReference type="EMBL" id="MFH0253775.1"/>
    </source>
</evidence>
<evidence type="ECO:0000313" key="4">
    <source>
        <dbReference type="Proteomes" id="UP001607157"/>
    </source>
</evidence>
<keyword evidence="2" id="KW-1133">Transmembrane helix</keyword>
<dbReference type="EMBL" id="JBIHMM010000002">
    <property type="protein sequence ID" value="MFH0253775.1"/>
    <property type="molecule type" value="Genomic_DNA"/>
</dbReference>
<evidence type="ECO:0000256" key="1">
    <source>
        <dbReference type="SAM" id="MobiDB-lite"/>
    </source>
</evidence>
<proteinExistence type="predicted"/>
<keyword evidence="4" id="KW-1185">Reference proteome</keyword>
<dbReference type="Proteomes" id="UP001607157">
    <property type="component" value="Unassembled WGS sequence"/>
</dbReference>
<gene>
    <name evidence="3" type="ORF">ACGRVM_07710</name>
</gene>
<keyword evidence="2" id="KW-0472">Membrane</keyword>